<dbReference type="GeneID" id="114330403"/>
<dbReference type="Proteomes" id="UP001652700">
    <property type="component" value="Unplaced"/>
</dbReference>
<organism evidence="3 4">
    <name type="scientific">Diabrotica virgifera virgifera</name>
    <name type="common">western corn rootworm</name>
    <dbReference type="NCBI Taxonomy" id="50390"/>
    <lineage>
        <taxon>Eukaryota</taxon>
        <taxon>Metazoa</taxon>
        <taxon>Ecdysozoa</taxon>
        <taxon>Arthropoda</taxon>
        <taxon>Hexapoda</taxon>
        <taxon>Insecta</taxon>
        <taxon>Pterygota</taxon>
        <taxon>Neoptera</taxon>
        <taxon>Endopterygota</taxon>
        <taxon>Coleoptera</taxon>
        <taxon>Polyphaga</taxon>
        <taxon>Cucujiformia</taxon>
        <taxon>Chrysomeloidea</taxon>
        <taxon>Chrysomelidae</taxon>
        <taxon>Galerucinae</taxon>
        <taxon>Diabroticina</taxon>
        <taxon>Diabroticites</taxon>
        <taxon>Diabrotica</taxon>
    </lineage>
</organism>
<dbReference type="SMART" id="SM00595">
    <property type="entry name" value="MADF"/>
    <property type="match status" value="1"/>
</dbReference>
<dbReference type="RefSeq" id="XP_050499770.1">
    <property type="nucleotide sequence ID" value="XM_050643813.1"/>
</dbReference>
<evidence type="ECO:0000256" key="1">
    <source>
        <dbReference type="SAM" id="MobiDB-lite"/>
    </source>
</evidence>
<dbReference type="EnsemblMetazoa" id="XM_050643813.1">
    <property type="protein sequence ID" value="XP_050499770.1"/>
    <property type="gene ID" value="LOC114330403"/>
</dbReference>
<evidence type="ECO:0000313" key="3">
    <source>
        <dbReference type="EnsemblMetazoa" id="XP_050499770.1"/>
    </source>
</evidence>
<evidence type="ECO:0000259" key="2">
    <source>
        <dbReference type="PROSITE" id="PS51029"/>
    </source>
</evidence>
<accession>A0ABM5JPA5</accession>
<sequence>MSIPKGEPVKIGDGDGVLRNFIATYEELPLLWNPTDPSYKNKIKRNAALTKLLSIYKNCKPGATIGDVRRKINTLRCNYRKELKKIEDSKKSGAGADDIYSPTSWVFHALKFINQLEQPVILGNSQAQVNEEQNDEDNEDSSQIMANNSSLSSIVPPHEPTLKRARSSKTTNEQQIPHIAIAWGEKLLQLDPQQRNLAEKAINDVLFEASQGTLHRHSVKINDGFSYPSSTVTSPVSSVDIPAYGPSQQDQGSLKLEPI</sequence>
<proteinExistence type="predicted"/>
<dbReference type="PROSITE" id="PS51029">
    <property type="entry name" value="MADF"/>
    <property type="match status" value="1"/>
</dbReference>
<dbReference type="PANTHER" id="PTHR21505">
    <property type="entry name" value="MADF DOMAIN-CONTAINING PROTEIN-RELATED"/>
    <property type="match status" value="1"/>
</dbReference>
<dbReference type="PANTHER" id="PTHR21505:SF8">
    <property type="entry name" value="DPT-YFP REPRESSOR BY OVEREXPRESSION, ISOFORM D-RELATED"/>
    <property type="match status" value="1"/>
</dbReference>
<reference evidence="3" key="1">
    <citation type="submission" date="2025-05" db="UniProtKB">
        <authorList>
            <consortium name="EnsemblMetazoa"/>
        </authorList>
    </citation>
    <scope>IDENTIFICATION</scope>
</reference>
<feature type="region of interest" description="Disordered" evidence="1">
    <location>
        <begin position="149"/>
        <end position="173"/>
    </location>
</feature>
<dbReference type="Pfam" id="PF10545">
    <property type="entry name" value="MADF_DNA_bdg"/>
    <property type="match status" value="1"/>
</dbReference>
<feature type="region of interest" description="Disordered" evidence="1">
    <location>
        <begin position="238"/>
        <end position="259"/>
    </location>
</feature>
<evidence type="ECO:0000313" key="4">
    <source>
        <dbReference type="Proteomes" id="UP001652700"/>
    </source>
</evidence>
<keyword evidence="4" id="KW-1185">Reference proteome</keyword>
<feature type="domain" description="MADF" evidence="2">
    <location>
        <begin position="20"/>
        <end position="118"/>
    </location>
</feature>
<protein>
    <recommendedName>
        <fullName evidence="2">MADF domain-containing protein</fullName>
    </recommendedName>
</protein>
<name>A0ABM5JPA5_DIAVI</name>
<dbReference type="InterPro" id="IPR006578">
    <property type="entry name" value="MADF-dom"/>
</dbReference>